<evidence type="ECO:0000256" key="1">
    <source>
        <dbReference type="ARBA" id="ARBA00004173"/>
    </source>
</evidence>
<dbReference type="EMBL" id="JARBDR010000440">
    <property type="protein sequence ID" value="KAJ8312290.1"/>
    <property type="molecule type" value="Genomic_DNA"/>
</dbReference>
<evidence type="ECO:0000256" key="3">
    <source>
        <dbReference type="ARBA" id="ARBA00022927"/>
    </source>
</evidence>
<comment type="caution">
    <text evidence="10">The sequence shown here is derived from an EMBL/GenBank/DDBJ whole genome shotgun (WGS) entry which is preliminary data.</text>
</comment>
<evidence type="ECO:0000256" key="7">
    <source>
        <dbReference type="ARBA" id="ARBA00023157"/>
    </source>
</evidence>
<feature type="compositionally biased region" description="Low complexity" evidence="9">
    <location>
        <begin position="124"/>
        <end position="135"/>
    </location>
</feature>
<name>A0ABQ9F4J5_TEGGR</name>
<evidence type="ECO:0000256" key="5">
    <source>
        <dbReference type="ARBA" id="ARBA00023010"/>
    </source>
</evidence>
<keyword evidence="5" id="KW-0811">Translocation</keyword>
<keyword evidence="7" id="KW-1015">Disulfide bond</keyword>
<gene>
    <name evidence="10" type="ORF">KUTeg_009663</name>
</gene>
<keyword evidence="6" id="KW-0496">Mitochondrion</keyword>
<dbReference type="PROSITE" id="PS51808">
    <property type="entry name" value="CHCH"/>
    <property type="match status" value="1"/>
</dbReference>
<evidence type="ECO:0000256" key="6">
    <source>
        <dbReference type="ARBA" id="ARBA00023128"/>
    </source>
</evidence>
<comment type="subcellular location">
    <subcellularLocation>
        <location evidence="1">Mitochondrion</location>
    </subcellularLocation>
</comment>
<dbReference type="Proteomes" id="UP001217089">
    <property type="component" value="Unassembled WGS sequence"/>
</dbReference>
<keyword evidence="3" id="KW-0653">Protein transport</keyword>
<evidence type="ECO:0000313" key="10">
    <source>
        <dbReference type="EMBL" id="KAJ8312290.1"/>
    </source>
</evidence>
<evidence type="ECO:0008006" key="12">
    <source>
        <dbReference type="Google" id="ProtNLM"/>
    </source>
</evidence>
<reference evidence="10 11" key="1">
    <citation type="submission" date="2022-12" db="EMBL/GenBank/DDBJ databases">
        <title>Chromosome-level genome of Tegillarca granosa.</title>
        <authorList>
            <person name="Kim J."/>
        </authorList>
    </citation>
    <scope>NUCLEOTIDE SEQUENCE [LARGE SCALE GENOMIC DNA]</scope>
    <source>
        <strain evidence="10">Teg-2019</strain>
        <tissue evidence="10">Adductor muscle</tissue>
    </source>
</reference>
<organism evidence="10 11">
    <name type="scientific">Tegillarca granosa</name>
    <name type="common">Malaysian cockle</name>
    <name type="synonym">Anadara granosa</name>
    <dbReference type="NCBI Taxonomy" id="220873"/>
    <lineage>
        <taxon>Eukaryota</taxon>
        <taxon>Metazoa</taxon>
        <taxon>Spiralia</taxon>
        <taxon>Lophotrochozoa</taxon>
        <taxon>Mollusca</taxon>
        <taxon>Bivalvia</taxon>
        <taxon>Autobranchia</taxon>
        <taxon>Pteriomorphia</taxon>
        <taxon>Arcoida</taxon>
        <taxon>Arcoidea</taxon>
        <taxon>Arcidae</taxon>
        <taxon>Tegillarca</taxon>
    </lineage>
</organism>
<evidence type="ECO:0000313" key="11">
    <source>
        <dbReference type="Proteomes" id="UP001217089"/>
    </source>
</evidence>
<evidence type="ECO:0000256" key="2">
    <source>
        <dbReference type="ARBA" id="ARBA00022448"/>
    </source>
</evidence>
<feature type="compositionally biased region" description="Polar residues" evidence="9">
    <location>
        <begin position="136"/>
        <end position="152"/>
    </location>
</feature>
<evidence type="ECO:0000256" key="4">
    <source>
        <dbReference type="ARBA" id="ARBA00023002"/>
    </source>
</evidence>
<feature type="region of interest" description="Disordered" evidence="9">
    <location>
        <begin position="123"/>
        <end position="159"/>
    </location>
</feature>
<evidence type="ECO:0000256" key="8">
    <source>
        <dbReference type="ARBA" id="ARBA00023284"/>
    </source>
</evidence>
<sequence length="159" mass="17720">MAYCREEGMDYIRNGKDRVIFGTKEDLESPSKSPIVVSEEDEYQGAILPNGDINWDCPCLGDLPYGPCGEKFREMLSCYHYSAAEPKGSECDEKVADYFTCFSKHSKAYGIEEDNSQSFDNLVDSQSQDLIDSQSKAASDNQSENSESALSKKSTEMKS</sequence>
<protein>
    <recommendedName>
        <fullName evidence="12">Mitochondrial intermembrane space import and assembly protein 40</fullName>
    </recommendedName>
</protein>
<proteinExistence type="predicted"/>
<keyword evidence="2" id="KW-0813">Transport</keyword>
<keyword evidence="11" id="KW-1185">Reference proteome</keyword>
<dbReference type="InterPro" id="IPR039289">
    <property type="entry name" value="CHCHD4"/>
</dbReference>
<accession>A0ABQ9F4J5</accession>
<dbReference type="PANTHER" id="PTHR21622">
    <property type="entry name" value="COILED-COIL-HELIX-COILED-COIL-HELIX DOMAIN CONTAINING 4"/>
    <property type="match status" value="1"/>
</dbReference>
<dbReference type="PANTHER" id="PTHR21622:SF0">
    <property type="entry name" value="COILED-COIL-HELIX-COILED-COIL-HELIX DOMAIN CONTAINING 4"/>
    <property type="match status" value="1"/>
</dbReference>
<dbReference type="Gene3D" id="1.10.287.2900">
    <property type="match status" value="1"/>
</dbReference>
<keyword evidence="8" id="KW-0676">Redox-active center</keyword>
<keyword evidence="4" id="KW-0560">Oxidoreductase</keyword>
<evidence type="ECO:0000256" key="9">
    <source>
        <dbReference type="SAM" id="MobiDB-lite"/>
    </source>
</evidence>